<accession>A0A165GQJ3</accession>
<evidence type="ECO:0000256" key="5">
    <source>
        <dbReference type="ARBA" id="ARBA00022833"/>
    </source>
</evidence>
<feature type="region of interest" description="Disordered" evidence="8">
    <location>
        <begin position="365"/>
        <end position="396"/>
    </location>
</feature>
<protein>
    <recommendedName>
        <fullName evidence="9">RING-CH-type domain-containing protein</fullName>
    </recommendedName>
</protein>
<feature type="region of interest" description="Disordered" evidence="8">
    <location>
        <begin position="320"/>
        <end position="346"/>
    </location>
</feature>
<dbReference type="RefSeq" id="XP_018188026.1">
    <property type="nucleotide sequence ID" value="XM_018332491.1"/>
</dbReference>
<keyword evidence="2" id="KW-0812">Transmembrane</keyword>
<evidence type="ECO:0000259" key="9">
    <source>
        <dbReference type="PROSITE" id="PS51292"/>
    </source>
</evidence>
<evidence type="ECO:0000313" key="10">
    <source>
        <dbReference type="EMBL" id="KZF22471.1"/>
    </source>
</evidence>
<keyword evidence="5" id="KW-0862">Zinc</keyword>
<reference evidence="10 11" key="1">
    <citation type="journal article" date="2016" name="Fungal Biol.">
        <title>The genome of Xylona heveae provides a window into fungal endophytism.</title>
        <authorList>
            <person name="Gazis R."/>
            <person name="Kuo A."/>
            <person name="Riley R."/>
            <person name="LaButti K."/>
            <person name="Lipzen A."/>
            <person name="Lin J."/>
            <person name="Amirebrahimi M."/>
            <person name="Hesse C.N."/>
            <person name="Spatafora J.W."/>
            <person name="Henrissat B."/>
            <person name="Hainaut M."/>
            <person name="Grigoriev I.V."/>
            <person name="Hibbett D.S."/>
        </authorList>
    </citation>
    <scope>NUCLEOTIDE SEQUENCE [LARGE SCALE GENOMIC DNA]</scope>
    <source>
        <strain evidence="10 11">TC161</strain>
    </source>
</reference>
<dbReference type="GeneID" id="28897628"/>
<sequence>MNSAPPRTSGPQPRLCAQSSADASDDLSRDPTIVHRTPADPEAVYINKPVEGNQEAQRGRESPAENAEEVPARIPSEEDEPRKCWICFSDETEDTPLTSEWRTPCPCALTAHESCLLDWIADLEAPNPNRRTAVPAKILCPQCKSEIKVARPRSIIVESVNAVERILGKAVVPGAFTVIAGSIWAGCLVHGIATVHLIFGREGATRILTYGLVPQADPLTELFAQHSAIVPRWNLPLSLGLPLIPVALIFSRTSVADSVLPLVPITFFIAQNNDWDRWDLTRWPPSPAMVIATLPYLRVAYNELYERVFGARERRWIKEIQPRSGETEQDINGGDIHQAPENDAQRQDEQNLLMEINVEVEVVDDDEGVNNDLPPGQQEAAQGPAAAGDQAAEPHGRHNNFVISTSQLVDTILGALVFPGVSAAMGYILQLTLPRSWTTPPFSGPFGRTRLTGLLQARWGRSIVGGCIFVVLKDALTLYCRWKLAQGHRKRQVVDYDRKKKKTESR</sequence>
<feature type="region of interest" description="Disordered" evidence="8">
    <location>
        <begin position="1"/>
        <end position="76"/>
    </location>
</feature>
<dbReference type="Pfam" id="PF12906">
    <property type="entry name" value="RINGv"/>
    <property type="match status" value="1"/>
</dbReference>
<dbReference type="AlphaFoldDB" id="A0A165GQJ3"/>
<keyword evidence="11" id="KW-1185">Reference proteome</keyword>
<feature type="compositionally biased region" description="Basic and acidic residues" evidence="8">
    <location>
        <begin position="26"/>
        <end position="39"/>
    </location>
</feature>
<name>A0A165GQJ3_XYLHT</name>
<keyword evidence="7" id="KW-0472">Membrane</keyword>
<feature type="domain" description="RING-CH-type" evidence="9">
    <location>
        <begin position="76"/>
        <end position="150"/>
    </location>
</feature>
<evidence type="ECO:0000256" key="3">
    <source>
        <dbReference type="ARBA" id="ARBA00022723"/>
    </source>
</evidence>
<dbReference type="Proteomes" id="UP000076632">
    <property type="component" value="Unassembled WGS sequence"/>
</dbReference>
<dbReference type="EMBL" id="KV407458">
    <property type="protein sequence ID" value="KZF22471.1"/>
    <property type="molecule type" value="Genomic_DNA"/>
</dbReference>
<gene>
    <name evidence="10" type="ORF">L228DRAFT_246763</name>
</gene>
<evidence type="ECO:0000256" key="8">
    <source>
        <dbReference type="SAM" id="MobiDB-lite"/>
    </source>
</evidence>
<dbReference type="OMA" id="DFDLWPP"/>
<evidence type="ECO:0000256" key="1">
    <source>
        <dbReference type="ARBA" id="ARBA00004141"/>
    </source>
</evidence>
<feature type="compositionally biased region" description="Low complexity" evidence="8">
    <location>
        <begin position="370"/>
        <end position="393"/>
    </location>
</feature>
<dbReference type="InterPro" id="IPR011016">
    <property type="entry name" value="Znf_RING-CH"/>
</dbReference>
<dbReference type="GO" id="GO:0016020">
    <property type="term" value="C:membrane"/>
    <property type="evidence" value="ECO:0007669"/>
    <property type="project" value="UniProtKB-SubCell"/>
</dbReference>
<dbReference type="InterPro" id="IPR013083">
    <property type="entry name" value="Znf_RING/FYVE/PHD"/>
</dbReference>
<dbReference type="STRING" id="1328760.A0A165GQJ3"/>
<evidence type="ECO:0000313" key="11">
    <source>
        <dbReference type="Proteomes" id="UP000076632"/>
    </source>
</evidence>
<evidence type="ECO:0000256" key="4">
    <source>
        <dbReference type="ARBA" id="ARBA00022771"/>
    </source>
</evidence>
<keyword evidence="6" id="KW-1133">Transmembrane helix</keyword>
<dbReference type="PANTHER" id="PTHR46283">
    <property type="entry name" value="E3 UBIQUITIN-PROTEIN LIGASE MARCH5"/>
    <property type="match status" value="1"/>
</dbReference>
<feature type="compositionally biased region" description="Polar residues" evidence="8">
    <location>
        <begin position="1"/>
        <end position="11"/>
    </location>
</feature>
<dbReference type="Gene3D" id="3.30.40.10">
    <property type="entry name" value="Zinc/RING finger domain, C3HC4 (zinc finger)"/>
    <property type="match status" value="1"/>
</dbReference>
<comment type="subcellular location">
    <subcellularLocation>
        <location evidence="1">Membrane</location>
        <topology evidence="1">Multi-pass membrane protein</topology>
    </subcellularLocation>
</comment>
<dbReference type="GO" id="GO:0008270">
    <property type="term" value="F:zinc ion binding"/>
    <property type="evidence" value="ECO:0007669"/>
    <property type="project" value="UniProtKB-KW"/>
</dbReference>
<evidence type="ECO:0000256" key="6">
    <source>
        <dbReference type="ARBA" id="ARBA00022989"/>
    </source>
</evidence>
<dbReference type="SUPFAM" id="SSF57850">
    <property type="entry name" value="RING/U-box"/>
    <property type="match status" value="1"/>
</dbReference>
<organism evidence="10 11">
    <name type="scientific">Xylona heveae (strain CBS 132557 / TC161)</name>
    <dbReference type="NCBI Taxonomy" id="1328760"/>
    <lineage>
        <taxon>Eukaryota</taxon>
        <taxon>Fungi</taxon>
        <taxon>Dikarya</taxon>
        <taxon>Ascomycota</taxon>
        <taxon>Pezizomycotina</taxon>
        <taxon>Xylonomycetes</taxon>
        <taxon>Xylonales</taxon>
        <taxon>Xylonaceae</taxon>
        <taxon>Xylona</taxon>
    </lineage>
</organism>
<evidence type="ECO:0000256" key="2">
    <source>
        <dbReference type="ARBA" id="ARBA00022692"/>
    </source>
</evidence>
<proteinExistence type="predicted"/>
<keyword evidence="3" id="KW-0479">Metal-binding</keyword>
<dbReference type="OrthoDB" id="5817083at2759"/>
<dbReference type="PROSITE" id="PS51292">
    <property type="entry name" value="ZF_RING_CH"/>
    <property type="match status" value="1"/>
</dbReference>
<evidence type="ECO:0000256" key="7">
    <source>
        <dbReference type="ARBA" id="ARBA00023136"/>
    </source>
</evidence>
<dbReference type="InParanoid" id="A0A165GQJ3"/>
<keyword evidence="4" id="KW-0863">Zinc-finger</keyword>